<evidence type="ECO:0000313" key="2">
    <source>
        <dbReference type="EMBL" id="KAJ8891030.1"/>
    </source>
</evidence>
<dbReference type="Proteomes" id="UP001159363">
    <property type="component" value="Chromosome 3"/>
</dbReference>
<organism evidence="2 3">
    <name type="scientific">Dryococelus australis</name>
    <dbReference type="NCBI Taxonomy" id="614101"/>
    <lineage>
        <taxon>Eukaryota</taxon>
        <taxon>Metazoa</taxon>
        <taxon>Ecdysozoa</taxon>
        <taxon>Arthropoda</taxon>
        <taxon>Hexapoda</taxon>
        <taxon>Insecta</taxon>
        <taxon>Pterygota</taxon>
        <taxon>Neoptera</taxon>
        <taxon>Polyneoptera</taxon>
        <taxon>Phasmatodea</taxon>
        <taxon>Verophasmatodea</taxon>
        <taxon>Anareolatae</taxon>
        <taxon>Phasmatidae</taxon>
        <taxon>Eurycanthinae</taxon>
        <taxon>Dryococelus</taxon>
    </lineage>
</organism>
<comment type="caution">
    <text evidence="2">The sequence shown here is derived from an EMBL/GenBank/DDBJ whole genome shotgun (WGS) entry which is preliminary data.</text>
</comment>
<keyword evidence="3" id="KW-1185">Reference proteome</keyword>
<dbReference type="EMBL" id="JARBHB010000003">
    <property type="protein sequence ID" value="KAJ8891030.1"/>
    <property type="molecule type" value="Genomic_DNA"/>
</dbReference>
<protein>
    <submittedName>
        <fullName evidence="2">Uncharacterized protein</fullName>
    </submittedName>
</protein>
<evidence type="ECO:0000313" key="3">
    <source>
        <dbReference type="Proteomes" id="UP001159363"/>
    </source>
</evidence>
<feature type="region of interest" description="Disordered" evidence="1">
    <location>
        <begin position="22"/>
        <end position="45"/>
    </location>
</feature>
<accession>A0ABQ9I2Z2</accession>
<name>A0ABQ9I2Z2_9NEOP</name>
<sequence length="636" mass="70500">MQISSAHWLSAVTVEGDNWTPFSRRCQTPRGPRAKTEDKDEGPTTSCVYGRVPKYPVLMKCFESCWRAGLCLDTLRPIGSGHLSKNYRLFTDVLSSQRSLVPHSTRAGDARRAFEPSRDTERVYTFGMKANDKRTPPYPDLPPRGCCSCKWGRELMVRPAGTSSISSFLQPERGRGTPSLLFIARNPHPPPPRGQKLQPTLPSTTYRLLTPLNLIPCVIDCARAPQSRRPIPNAVILPIPIPRKRGYLSFDLLSVCRLALPVPRTGYHPALGRATVAERLDCSPPTKAKRVQSPRPVHYRIFRTWESYWTMSLAGGFSRGSPVSPHFHSGNAPYSPQSPSSALKTSLLRAAQIFSLTPTHLIMYHTTDYKTVTHFLALLIPACYRLAVEQGVSMKNCRPITTAGEKNRCLESASPSNGFAKCSRLCLRMAKKASCRIGIVRPRNSKPKGIRRLSAFCIYGLNPGFFVIADCLSDLRTIEEDEYWRSSVLDVICRHWRQVAYLDSEETKERKREGGGTSANELHASRQAIVIRSSRNAVCSEACESVTLGKGDSALNLAVYTDSLPDFDMWESCRTMPLVGGFSNGSPVSPAPCIPALLHTHLTSPSSAPKTSMVRATQISLLHSIPFNKFSIAKEN</sequence>
<proteinExistence type="predicted"/>
<evidence type="ECO:0000256" key="1">
    <source>
        <dbReference type="SAM" id="MobiDB-lite"/>
    </source>
</evidence>
<gene>
    <name evidence="2" type="ORF">PR048_010539</name>
</gene>
<reference evidence="2 3" key="1">
    <citation type="submission" date="2023-02" db="EMBL/GenBank/DDBJ databases">
        <title>LHISI_Scaffold_Assembly.</title>
        <authorList>
            <person name="Stuart O.P."/>
            <person name="Cleave R."/>
            <person name="Magrath M.J.L."/>
            <person name="Mikheyev A.S."/>
        </authorList>
    </citation>
    <scope>NUCLEOTIDE SEQUENCE [LARGE SCALE GENOMIC DNA]</scope>
    <source>
        <strain evidence="2">Daus_M_001</strain>
        <tissue evidence="2">Leg muscle</tissue>
    </source>
</reference>